<dbReference type="Proteomes" id="UP000276133">
    <property type="component" value="Unassembled WGS sequence"/>
</dbReference>
<name>A0A3M7R6E5_BRAPC</name>
<evidence type="ECO:0000313" key="2">
    <source>
        <dbReference type="Proteomes" id="UP000276133"/>
    </source>
</evidence>
<evidence type="ECO:0000313" key="1">
    <source>
        <dbReference type="EMBL" id="RNA18961.1"/>
    </source>
</evidence>
<comment type="caution">
    <text evidence="1">The sequence shown here is derived from an EMBL/GenBank/DDBJ whole genome shotgun (WGS) entry which is preliminary data.</text>
</comment>
<proteinExistence type="predicted"/>
<dbReference type="AlphaFoldDB" id="A0A3M7R6E5"/>
<accession>A0A3M7R6E5</accession>
<keyword evidence="2" id="KW-1185">Reference proteome</keyword>
<dbReference type="EMBL" id="REGN01004142">
    <property type="protein sequence ID" value="RNA18961.1"/>
    <property type="molecule type" value="Genomic_DNA"/>
</dbReference>
<gene>
    <name evidence="1" type="ORF">BpHYR1_028282</name>
</gene>
<reference evidence="1 2" key="1">
    <citation type="journal article" date="2018" name="Sci. Rep.">
        <title>Genomic signatures of local adaptation to the degree of environmental predictability in rotifers.</title>
        <authorList>
            <person name="Franch-Gras L."/>
            <person name="Hahn C."/>
            <person name="Garcia-Roger E.M."/>
            <person name="Carmona M.J."/>
            <person name="Serra M."/>
            <person name="Gomez A."/>
        </authorList>
    </citation>
    <scope>NUCLEOTIDE SEQUENCE [LARGE SCALE GENOMIC DNA]</scope>
    <source>
        <strain evidence="1">HYR1</strain>
    </source>
</reference>
<organism evidence="1 2">
    <name type="scientific">Brachionus plicatilis</name>
    <name type="common">Marine rotifer</name>
    <name type="synonym">Brachionus muelleri</name>
    <dbReference type="NCBI Taxonomy" id="10195"/>
    <lineage>
        <taxon>Eukaryota</taxon>
        <taxon>Metazoa</taxon>
        <taxon>Spiralia</taxon>
        <taxon>Gnathifera</taxon>
        <taxon>Rotifera</taxon>
        <taxon>Eurotatoria</taxon>
        <taxon>Monogononta</taxon>
        <taxon>Pseudotrocha</taxon>
        <taxon>Ploima</taxon>
        <taxon>Brachionidae</taxon>
        <taxon>Brachionus</taxon>
    </lineage>
</organism>
<protein>
    <submittedName>
        <fullName evidence="1">Uncharacterized protein</fullName>
    </submittedName>
</protein>
<sequence length="86" mass="10144">MTMNGIIRTLACFKKMKITTQFFCFLLINSLKKNITIIKNLDFQSPDLHLTYDFYATLDKFKSRSFCVKELINLEKKKENVNSPKE</sequence>